<dbReference type="AlphaFoldDB" id="V5SAH4"/>
<dbReference type="InterPro" id="IPR001509">
    <property type="entry name" value="Epimerase_deHydtase"/>
</dbReference>
<dbReference type="STRING" id="1029756.W911_03180"/>
<dbReference type="SUPFAM" id="SSF51735">
    <property type="entry name" value="NAD(P)-binding Rossmann-fold domains"/>
    <property type="match status" value="1"/>
</dbReference>
<dbReference type="FunFam" id="3.40.50.720:FF:000702">
    <property type="entry name" value="NADH dehydrogenase (Ubiquinone)"/>
    <property type="match status" value="1"/>
</dbReference>
<dbReference type="InterPro" id="IPR051207">
    <property type="entry name" value="ComplexI_NDUFA9_subunit"/>
</dbReference>
<dbReference type="EMBL" id="CP006912">
    <property type="protein sequence ID" value="AHB47643.1"/>
    <property type="molecule type" value="Genomic_DNA"/>
</dbReference>
<protein>
    <submittedName>
        <fullName evidence="2">3-beta-hydroxy-delta(5)-steroid dehydrogenase</fullName>
    </submittedName>
</protein>
<reference evidence="2 3" key="1">
    <citation type="journal article" date="2014" name="Genome Announc.">
        <title>Complete Genome Sequence of Hyphomicrobium nitrativorans Strain NL23, a Denitrifying Bacterium Isolated from Biofilm of a Methanol-Fed Denitrification System Treating Seawater at the Montreal Biodome.</title>
        <authorList>
            <person name="Martineau C."/>
            <person name="Villeneuve C."/>
            <person name="Mauffrey F."/>
            <person name="Villemur R."/>
        </authorList>
    </citation>
    <scope>NUCLEOTIDE SEQUENCE [LARGE SCALE GENOMIC DNA]</scope>
    <source>
        <strain evidence="2">NL23</strain>
    </source>
</reference>
<sequence>MAPQGGSNSLVTIFGGPGFVGRHAVRALAQNGYRIRAASRRPDLAGHLQPMGDVGQIQPVQANLRFPDSVARAVEGVDAVVNAVGILAPSGAQTFAAVHVDGARAVAKAAKAAGARRFIHVSAIGASAASRAHYAQTKAAGEAAVLEEFPEAVILRPSIVFGPEDEFFNRFASLARVSPVLPLIGGGHTRFQPIYVGDLAAAIAAVVNGAGTPGTVYELGGPEVLTFRELMERTLLYADRRSKLVSLPFWLAKLQALATWPLPNSLRPLTVDQVRLLQSDNVVSDEALKQGRTLAALGVDVPDAIGSIVPGYLERFRSKGQYWRYRG</sequence>
<dbReference type="RefSeq" id="WP_023786056.1">
    <property type="nucleotide sequence ID" value="NC_022997.1"/>
</dbReference>
<evidence type="ECO:0000313" key="3">
    <source>
        <dbReference type="Proteomes" id="UP000018542"/>
    </source>
</evidence>
<dbReference type="InterPro" id="IPR036291">
    <property type="entry name" value="NAD(P)-bd_dom_sf"/>
</dbReference>
<dbReference type="PATRIC" id="fig|1029756.8.peg.668"/>
<organism evidence="2 3">
    <name type="scientific">Hyphomicrobium nitrativorans NL23</name>
    <dbReference type="NCBI Taxonomy" id="1029756"/>
    <lineage>
        <taxon>Bacteria</taxon>
        <taxon>Pseudomonadati</taxon>
        <taxon>Pseudomonadota</taxon>
        <taxon>Alphaproteobacteria</taxon>
        <taxon>Hyphomicrobiales</taxon>
        <taxon>Hyphomicrobiaceae</taxon>
        <taxon>Hyphomicrobium</taxon>
    </lineage>
</organism>
<feature type="domain" description="NAD-dependent epimerase/dehydratase" evidence="1">
    <location>
        <begin position="11"/>
        <end position="220"/>
    </location>
</feature>
<dbReference type="Proteomes" id="UP000018542">
    <property type="component" value="Chromosome"/>
</dbReference>
<dbReference type="Gene3D" id="3.40.50.720">
    <property type="entry name" value="NAD(P)-binding Rossmann-like Domain"/>
    <property type="match status" value="1"/>
</dbReference>
<accession>V5SAH4</accession>
<name>V5SAH4_9HYPH</name>
<dbReference type="PANTHER" id="PTHR12126:SF11">
    <property type="entry name" value="NADH DEHYDROGENASE [UBIQUINONE] 1 ALPHA SUBCOMPLEX SUBUNIT 9, MITOCHONDRIAL"/>
    <property type="match status" value="1"/>
</dbReference>
<dbReference type="CDD" id="cd05271">
    <property type="entry name" value="NDUFA9_like_SDR_a"/>
    <property type="match status" value="1"/>
</dbReference>
<dbReference type="Pfam" id="PF01370">
    <property type="entry name" value="Epimerase"/>
    <property type="match status" value="1"/>
</dbReference>
<dbReference type="HOGENOM" id="CLU_007383_6_5_5"/>
<dbReference type="GO" id="GO:0044877">
    <property type="term" value="F:protein-containing complex binding"/>
    <property type="evidence" value="ECO:0007669"/>
    <property type="project" value="TreeGrafter"/>
</dbReference>
<proteinExistence type="predicted"/>
<dbReference type="KEGG" id="hni:W911_03180"/>
<evidence type="ECO:0000313" key="2">
    <source>
        <dbReference type="EMBL" id="AHB47643.1"/>
    </source>
</evidence>
<keyword evidence="3" id="KW-1185">Reference proteome</keyword>
<gene>
    <name evidence="2" type="ORF">W911_03180</name>
</gene>
<dbReference type="OrthoDB" id="9776313at2"/>
<dbReference type="PANTHER" id="PTHR12126">
    <property type="entry name" value="NADH-UBIQUINONE OXIDOREDUCTASE 39 KDA SUBUNIT-RELATED"/>
    <property type="match status" value="1"/>
</dbReference>
<evidence type="ECO:0000259" key="1">
    <source>
        <dbReference type="Pfam" id="PF01370"/>
    </source>
</evidence>